<dbReference type="CDD" id="cd06133">
    <property type="entry name" value="ERI-1_3'hExo_like"/>
    <property type="match status" value="1"/>
</dbReference>
<proteinExistence type="predicted"/>
<accession>A0AAE3V9N8</accession>
<evidence type="ECO:0000313" key="6">
    <source>
        <dbReference type="EMBL" id="MDQ0152248.1"/>
    </source>
</evidence>
<gene>
    <name evidence="6" type="ORF">J2S20_000933</name>
</gene>
<dbReference type="AlphaFoldDB" id="A0AAE3V9N8"/>
<dbReference type="PANTHER" id="PTHR23044">
    <property type="entry name" value="3'-5' EXONUCLEASE ERI1-RELATED"/>
    <property type="match status" value="1"/>
</dbReference>
<keyword evidence="3 6" id="KW-0269">Exonuclease</keyword>
<keyword evidence="7" id="KW-1185">Reference proteome</keyword>
<keyword evidence="2" id="KW-0378">Hydrolase</keyword>
<dbReference type="RefSeq" id="WP_307253721.1">
    <property type="nucleotide sequence ID" value="NZ_JAUSTO010000004.1"/>
</dbReference>
<dbReference type="SUPFAM" id="SSF53098">
    <property type="entry name" value="Ribonuclease H-like"/>
    <property type="match status" value="1"/>
</dbReference>
<dbReference type="InterPro" id="IPR013520">
    <property type="entry name" value="Ribonucl_H"/>
</dbReference>
<evidence type="ECO:0000256" key="3">
    <source>
        <dbReference type="ARBA" id="ARBA00022839"/>
    </source>
</evidence>
<protein>
    <submittedName>
        <fullName evidence="6">Inhibitor of KinA sporulation pathway (Predicted exonuclease)</fullName>
    </submittedName>
</protein>
<dbReference type="Pfam" id="PF00929">
    <property type="entry name" value="RNase_T"/>
    <property type="match status" value="1"/>
</dbReference>
<dbReference type="InterPro" id="IPR012337">
    <property type="entry name" value="RNaseH-like_sf"/>
</dbReference>
<reference evidence="6" key="1">
    <citation type="submission" date="2023-07" db="EMBL/GenBank/DDBJ databases">
        <title>Genomic Encyclopedia of Type Strains, Phase IV (KMG-IV): sequencing the most valuable type-strain genomes for metagenomic binning, comparative biology and taxonomic classification.</title>
        <authorList>
            <person name="Goeker M."/>
        </authorList>
    </citation>
    <scope>NUCLEOTIDE SEQUENCE</scope>
    <source>
        <strain evidence="6">DSM 19659</strain>
    </source>
</reference>
<organism evidence="6 7">
    <name type="scientific">Moryella indoligenes</name>
    <dbReference type="NCBI Taxonomy" id="371674"/>
    <lineage>
        <taxon>Bacteria</taxon>
        <taxon>Bacillati</taxon>
        <taxon>Bacillota</taxon>
        <taxon>Clostridia</taxon>
        <taxon>Lachnospirales</taxon>
        <taxon>Lachnospiraceae</taxon>
        <taxon>Moryella</taxon>
    </lineage>
</organism>
<dbReference type="Gene3D" id="3.30.420.10">
    <property type="entry name" value="Ribonuclease H-like superfamily/Ribonuclease H"/>
    <property type="match status" value="1"/>
</dbReference>
<dbReference type="InterPro" id="IPR036397">
    <property type="entry name" value="RNaseH_sf"/>
</dbReference>
<comment type="caution">
    <text evidence="6">The sequence shown here is derived from an EMBL/GenBank/DDBJ whole genome shotgun (WGS) entry which is preliminary data.</text>
</comment>
<keyword evidence="1" id="KW-0540">Nuclease</keyword>
<dbReference type="EMBL" id="JAUSTO010000004">
    <property type="protein sequence ID" value="MDQ0152248.1"/>
    <property type="molecule type" value="Genomic_DNA"/>
</dbReference>
<dbReference type="GO" id="GO:0003676">
    <property type="term" value="F:nucleic acid binding"/>
    <property type="evidence" value="ECO:0007669"/>
    <property type="project" value="InterPro"/>
</dbReference>
<feature type="region of interest" description="Disordered" evidence="4">
    <location>
        <begin position="327"/>
        <end position="349"/>
    </location>
</feature>
<name>A0AAE3V9N8_9FIRM</name>
<evidence type="ECO:0000259" key="5">
    <source>
        <dbReference type="SMART" id="SM00479"/>
    </source>
</evidence>
<evidence type="ECO:0000313" key="7">
    <source>
        <dbReference type="Proteomes" id="UP001241537"/>
    </source>
</evidence>
<dbReference type="GO" id="GO:0000175">
    <property type="term" value="F:3'-5'-RNA exonuclease activity"/>
    <property type="evidence" value="ECO:0007669"/>
    <property type="project" value="InterPro"/>
</dbReference>
<dbReference type="InterPro" id="IPR051274">
    <property type="entry name" value="3-5_Exoribonuclease"/>
</dbReference>
<evidence type="ECO:0000256" key="4">
    <source>
        <dbReference type="SAM" id="MobiDB-lite"/>
    </source>
</evidence>
<sequence length="349" mass="41060">MSIQLSEVAADCIDSTRYIVFDLEWNQSTEGKAGEMPGLPFEIIELGAVKLDETFHKIGEFSRFICPTVYKKLHFKVLEIMRVGMEELRNRGEPFPEVMEAFLSWCREGEARQPVFCTWGNMDLTELQRNMAYYGMENPFPYPLLYYDVQKLYNLLYKQNSKDKLPLDRAVQEMGLPAAGQFHRALDDARYTAEILQNMEFEAVRAYLSLDYYKLPESSEEEIYLVFPDYSKYVSRRFQSREEAIADKTVTDMLCYRCKRLLKKRVRWFTANQRNYYCLAWCPEHGFARGKIRMRRTAEGEIYCLKTIKLTDDDGVKALLGKKEAVLGKRRKKARQKRRKNRPGHQPEL</sequence>
<dbReference type="PANTHER" id="PTHR23044:SF61">
    <property type="entry name" value="3'-5' EXORIBONUCLEASE 1-RELATED"/>
    <property type="match status" value="1"/>
</dbReference>
<evidence type="ECO:0000256" key="1">
    <source>
        <dbReference type="ARBA" id="ARBA00022722"/>
    </source>
</evidence>
<evidence type="ECO:0000256" key="2">
    <source>
        <dbReference type="ARBA" id="ARBA00022801"/>
    </source>
</evidence>
<dbReference type="InterPro" id="IPR047201">
    <property type="entry name" value="ERI-1_3'hExo-like"/>
</dbReference>
<dbReference type="Proteomes" id="UP001241537">
    <property type="component" value="Unassembled WGS sequence"/>
</dbReference>
<feature type="domain" description="Exonuclease" evidence="5">
    <location>
        <begin position="17"/>
        <end position="205"/>
    </location>
</feature>
<feature type="compositionally biased region" description="Basic residues" evidence="4">
    <location>
        <begin position="328"/>
        <end position="343"/>
    </location>
</feature>
<dbReference type="SMART" id="SM00479">
    <property type="entry name" value="EXOIII"/>
    <property type="match status" value="1"/>
</dbReference>